<evidence type="ECO:0000256" key="2">
    <source>
        <dbReference type="ARBA" id="ARBA00022475"/>
    </source>
</evidence>
<feature type="non-terminal residue" evidence="8">
    <location>
        <position position="1"/>
    </location>
</feature>
<dbReference type="GeneID" id="20092112"/>
<dbReference type="Pfam" id="PF03458">
    <property type="entry name" value="Gly_transporter"/>
    <property type="match status" value="2"/>
</dbReference>
<keyword evidence="4 6" id="KW-1133">Transmembrane helix</keyword>
<sequence length="349" mass="37911">GWWAWSQLDQLALDATSPTTGVVTPTFIAYLPTMLYFLVRLVLLLPRVVHLAAIYFSMALVAFESTTSDGIYEGLPRWPSLSTPTGCLRSLDWFGTVVFAMSGSLTAASSGADLHGCILVGTITAVGGGTLRDALVLNHTPSWVEEWEYLVLSAFAATVTVYWWHRIQSGQPFWMGLTLKALDGGEGDLMQWGDAIGVGAFAVIGAMNGIRASQPIVVSALCGVMTATFGGMVRDVLLHRPVRILHPYADTYASIALASAGSYLAMQAVPAFRPFQGSRILLSVMVAVVLRHQAWSKGWRLPYWDVVQVMVYDNQDPRNLAMKKTISDGNLSDTNTDDTCTSANDLLRV</sequence>
<accession>A0A024T901</accession>
<dbReference type="RefSeq" id="XP_008881262.1">
    <property type="nucleotide sequence ID" value="XM_008883040.1"/>
</dbReference>
<dbReference type="EMBL" id="KI914104">
    <property type="protein sequence ID" value="ETV90106.1"/>
    <property type="molecule type" value="Genomic_DNA"/>
</dbReference>
<protein>
    <recommendedName>
        <fullName evidence="7">Glycine transporter domain-containing protein</fullName>
    </recommendedName>
</protein>
<evidence type="ECO:0000256" key="1">
    <source>
        <dbReference type="ARBA" id="ARBA00004651"/>
    </source>
</evidence>
<evidence type="ECO:0000259" key="7">
    <source>
        <dbReference type="Pfam" id="PF03458"/>
    </source>
</evidence>
<evidence type="ECO:0000256" key="4">
    <source>
        <dbReference type="ARBA" id="ARBA00022989"/>
    </source>
</evidence>
<feature type="domain" description="Glycine transporter" evidence="7">
    <location>
        <begin position="91"/>
        <end position="164"/>
    </location>
</feature>
<reference evidence="8" key="1">
    <citation type="submission" date="2013-12" db="EMBL/GenBank/DDBJ databases">
        <title>The Genome Sequence of Aphanomyces invadans NJM9701.</title>
        <authorList>
            <consortium name="The Broad Institute Genomics Platform"/>
            <person name="Russ C."/>
            <person name="Tyler B."/>
            <person name="van West P."/>
            <person name="Dieguez-Uribeondo J."/>
            <person name="Young S.K."/>
            <person name="Zeng Q."/>
            <person name="Gargeya S."/>
            <person name="Fitzgerald M."/>
            <person name="Abouelleil A."/>
            <person name="Alvarado L."/>
            <person name="Chapman S.B."/>
            <person name="Gainer-Dewar J."/>
            <person name="Goldberg J."/>
            <person name="Griggs A."/>
            <person name="Gujja S."/>
            <person name="Hansen M."/>
            <person name="Howarth C."/>
            <person name="Imamovic A."/>
            <person name="Ireland A."/>
            <person name="Larimer J."/>
            <person name="McCowan C."/>
            <person name="Murphy C."/>
            <person name="Pearson M."/>
            <person name="Poon T.W."/>
            <person name="Priest M."/>
            <person name="Roberts A."/>
            <person name="Saif S."/>
            <person name="Shea T."/>
            <person name="Sykes S."/>
            <person name="Wortman J."/>
            <person name="Nusbaum C."/>
            <person name="Birren B."/>
        </authorList>
    </citation>
    <scope>NUCLEOTIDE SEQUENCE [LARGE SCALE GENOMIC DNA]</scope>
    <source>
        <strain evidence="8">NJM9701</strain>
    </source>
</reference>
<keyword evidence="5 6" id="KW-0472">Membrane</keyword>
<keyword evidence="3 6" id="KW-0812">Transmembrane</keyword>
<dbReference type="AlphaFoldDB" id="A0A024T901"/>
<evidence type="ECO:0000313" key="8">
    <source>
        <dbReference type="EMBL" id="ETV90106.1"/>
    </source>
</evidence>
<dbReference type="VEuPathDB" id="FungiDB:H310_15062"/>
<dbReference type="OrthoDB" id="76332at2759"/>
<feature type="domain" description="Glycine transporter" evidence="7">
    <location>
        <begin position="192"/>
        <end position="267"/>
    </location>
</feature>
<dbReference type="InterPro" id="IPR005115">
    <property type="entry name" value="Gly_transporter"/>
</dbReference>
<organism evidence="8">
    <name type="scientific">Aphanomyces invadans</name>
    <dbReference type="NCBI Taxonomy" id="157072"/>
    <lineage>
        <taxon>Eukaryota</taxon>
        <taxon>Sar</taxon>
        <taxon>Stramenopiles</taxon>
        <taxon>Oomycota</taxon>
        <taxon>Saprolegniomycetes</taxon>
        <taxon>Saprolegniales</taxon>
        <taxon>Verrucalvaceae</taxon>
        <taxon>Aphanomyces</taxon>
    </lineage>
</organism>
<feature type="transmembrane region" description="Helical" evidence="6">
    <location>
        <begin position="52"/>
        <end position="72"/>
    </location>
</feature>
<name>A0A024T901_9STRA</name>
<evidence type="ECO:0000256" key="5">
    <source>
        <dbReference type="ARBA" id="ARBA00023136"/>
    </source>
</evidence>
<dbReference type="PANTHER" id="PTHR30506">
    <property type="entry name" value="INNER MEMBRANE PROTEIN"/>
    <property type="match status" value="1"/>
</dbReference>
<gene>
    <name evidence="8" type="ORF">H310_15062</name>
</gene>
<keyword evidence="2" id="KW-1003">Cell membrane</keyword>
<dbReference type="PANTHER" id="PTHR30506:SF3">
    <property type="entry name" value="UPF0126 INNER MEMBRANE PROTEIN YADS-RELATED"/>
    <property type="match status" value="1"/>
</dbReference>
<proteinExistence type="predicted"/>
<evidence type="ECO:0000256" key="3">
    <source>
        <dbReference type="ARBA" id="ARBA00022692"/>
    </source>
</evidence>
<dbReference type="eggNOG" id="ENOG502S0MY">
    <property type="taxonomic scope" value="Eukaryota"/>
</dbReference>
<evidence type="ECO:0000256" key="6">
    <source>
        <dbReference type="SAM" id="Phobius"/>
    </source>
</evidence>
<dbReference type="GO" id="GO:0005886">
    <property type="term" value="C:plasma membrane"/>
    <property type="evidence" value="ECO:0007669"/>
    <property type="project" value="UniProtKB-SubCell"/>
</dbReference>
<comment type="subcellular location">
    <subcellularLocation>
        <location evidence="1">Cell membrane</location>
        <topology evidence="1">Multi-pass membrane protein</topology>
    </subcellularLocation>
</comment>
<feature type="transmembrane region" description="Helical" evidence="6">
    <location>
        <begin position="27"/>
        <end position="45"/>
    </location>
</feature>